<feature type="region of interest" description="Disordered" evidence="1">
    <location>
        <begin position="692"/>
        <end position="715"/>
    </location>
</feature>
<evidence type="ECO:0000313" key="4">
    <source>
        <dbReference type="RefSeq" id="XP_029642576.1"/>
    </source>
</evidence>
<evidence type="ECO:0000256" key="1">
    <source>
        <dbReference type="SAM" id="MobiDB-lite"/>
    </source>
</evidence>
<dbReference type="Pfam" id="PF13926">
    <property type="entry name" value="DUF4211"/>
    <property type="match status" value="1"/>
</dbReference>
<feature type="region of interest" description="Disordered" evidence="1">
    <location>
        <begin position="1074"/>
        <end position="1105"/>
    </location>
</feature>
<feature type="region of interest" description="Disordered" evidence="1">
    <location>
        <begin position="1"/>
        <end position="24"/>
    </location>
</feature>
<keyword evidence="3" id="KW-1185">Reference proteome</keyword>
<feature type="compositionally biased region" description="Polar residues" evidence="1">
    <location>
        <begin position="131"/>
        <end position="152"/>
    </location>
</feature>
<feature type="compositionally biased region" description="Low complexity" evidence="1">
    <location>
        <begin position="699"/>
        <end position="713"/>
    </location>
</feature>
<accession>A0A6P7SXL6</accession>
<feature type="compositionally biased region" description="Acidic residues" evidence="1">
    <location>
        <begin position="1332"/>
        <end position="1346"/>
    </location>
</feature>
<sequence length="1668" mass="186237">MDPNHWSNYNQPYSRINHNSTMPSAHSSINRYELPLLDQGIGTAVSCLNRYDLPLLDQGLGTGLGALSPSLSPHTSLPPARGLGGIPQVNYGHPLHNSVTQFLDSMNLQSSFPSQSHYKPVPTSFPFDSAPRSSAEQPTCYSSGRYVTSSHSGVPAHSKSLFNQDFHSSKDLASSLTPSPMSPNPHVPEASSKSWSLSNFVPTSSNPFANLTNELSGPGNYAPASPSPQQHIPPPAHSTNRAISSLSQRSPYQPDPIYCSTSLPSSKSVPSPQLPPVYSRTTSQSTKPAHSPQLPSSYNMSNMNHEQQQPATPLSQPPTPRPSNYSSPQDLENMSGSQSPMYDPYSCISTKSYSVASSAPTYSSVNHVTPEMGYDPVSPTQPLSEQPSQQHQQGDSFCTVSLQDLASIGSSQDRMQDMKNRESVLLQETSHIMLHSTANKGVSPSLSDLQQTVQSITSRPQTIPAAHNMHNGQLSQSVHSPMQQSPISVGSPQAPIALGSPQTPLPSSTIVQAPPPVQAVADSTTKPKRGRGRKKKDIIYDKALELGQEHLFNEEPLNMTQGTANVFPNMAQVMSQQCHDTLPPQPLTEDTLSPTYQDHVDEQRLKVQNVSPVLDPSLSVGRLNDHHQDASPVSMQQFSVRGNVESSQHGSDHVTNMHPPSVSGSIGSPQGVLSEDMPSAATPLSERIEQPSAITDQYSDSLTPPTTTPDLPDIQNYGMRRLTESSYVNTMASQLGPGQMNLHQQDPMCQDSMTLSKQNASLQMQPPPSYMNFSQVSTPKDLVPASNSFEDLAMDKDGDAPEFDDLVNANTADTKRQLLSQEDETIGAAMATISADFSLSDKKQKRSRTKAEQKQMPTNVIAVTLQAEFDEEFQHLQDKVMLDGELLRKTENKSKKCFDAFQESYINFLQGKKTETLSSLSYSNITRRTHATKYDPRFYNSILNNLPVGDFGTGYKRPLTTTTDLGSSKLNDTLGMNQPATPFSDEENSINTVEDLFQNLCDNFESDNQMHRQSVEFGRGPRRGRGGRGSRGPRAKRARGRSRTFSGEREVMEFFDKGTTENDVEKPIVPVLPLRQTSSRKAKEKTLTRRKRKNELGSDSGSDTDHVAGMLFGLKSDSADSAENYDSDKDPAWTPFAMEKKPATFDETEFPENKPKRARSRGRARGRITNRLNSRRSRGRGRKNFALNMLEPLLTEVPEEGENGTKNFEEHQFIIEKKDMENYDKFPVWKIEAGRLQKYELVNEDGKIRHRAVPTYRTWTAAWRKQFSPIKTKLISQGFNSEIVEVEDEFFPRPSYKNSEISEPSPQMKELSAQQPDLAPSPLVAKERSDSESEEEDDEVDDDDDDEKRNSESSESESESDIEDAPVHNFEPGKFIIEVKDLSNYESYPIWKIENGKMLHKYELIIEDGKIRHRAVPTYSSWMPTLRQQFKPIRAKLISQGFNKEIVEVEEPFRPKPPNDGSLERQYEDDPLVESFNIYMRIFLSQALESNFLSIIIATNDQFFLKALQTIDSLIDMKVNEIDSKVRWNDKFKDCLKLKPVMRELDRPNLKQSCQACENASQPAIKSIHLYGQPYDLSNLGENSVDPEENANVAQEFMIGKTAAMYVGSYHSLYHFKYHIYERCLAKINIIKESGNYLDNSEVINQCLQNRAWILKLFEDLKTLLEKT</sequence>
<feature type="compositionally biased region" description="Basic residues" evidence="1">
    <location>
        <begin position="1020"/>
        <end position="1042"/>
    </location>
</feature>
<feature type="compositionally biased region" description="Polar residues" evidence="1">
    <location>
        <begin position="279"/>
        <end position="314"/>
    </location>
</feature>
<feature type="region of interest" description="Disordered" evidence="1">
    <location>
        <begin position="1295"/>
        <end position="1367"/>
    </location>
</feature>
<evidence type="ECO:0000313" key="5">
    <source>
        <dbReference type="RefSeq" id="XP_029642577.1"/>
    </source>
</evidence>
<dbReference type="RefSeq" id="XP_029642577.1">
    <property type="nucleotide sequence ID" value="XM_029786717.2"/>
</dbReference>
<gene>
    <name evidence="4 5" type="primary">LOC115217116</name>
</gene>
<reference evidence="4 5" key="1">
    <citation type="submission" date="2025-08" db="UniProtKB">
        <authorList>
            <consortium name="RefSeq"/>
        </authorList>
    </citation>
    <scope>IDENTIFICATION</scope>
</reference>
<proteinExistence type="predicted"/>
<evidence type="ECO:0000259" key="2">
    <source>
        <dbReference type="Pfam" id="PF13926"/>
    </source>
</evidence>
<dbReference type="PANTHER" id="PTHR14689:SF0">
    <property type="entry name" value="COILED-COIL DOMAIN-CONTAINING PROTEIN 82"/>
    <property type="match status" value="1"/>
</dbReference>
<dbReference type="Proteomes" id="UP000515154">
    <property type="component" value="Linkage group LG11"/>
</dbReference>
<dbReference type="GO" id="GO:0005634">
    <property type="term" value="C:nucleus"/>
    <property type="evidence" value="ECO:0007669"/>
    <property type="project" value="TreeGrafter"/>
</dbReference>
<feature type="compositionally biased region" description="Low complexity" evidence="1">
    <location>
        <begin position="262"/>
        <end position="271"/>
    </location>
</feature>
<dbReference type="KEGG" id="osn:115217116"/>
<feature type="region of interest" description="Disordered" evidence="1">
    <location>
        <begin position="370"/>
        <end position="395"/>
    </location>
</feature>
<feature type="region of interest" description="Disordered" evidence="1">
    <location>
        <begin position="644"/>
        <end position="677"/>
    </location>
</feature>
<protein>
    <submittedName>
        <fullName evidence="4 5">Uncharacterized protein LOC115217116 isoform X1</fullName>
    </submittedName>
</protein>
<organism evidence="3 4">
    <name type="scientific">Octopus sinensis</name>
    <name type="common">East Asian common octopus</name>
    <dbReference type="NCBI Taxonomy" id="2607531"/>
    <lineage>
        <taxon>Eukaryota</taxon>
        <taxon>Metazoa</taxon>
        <taxon>Spiralia</taxon>
        <taxon>Lophotrochozoa</taxon>
        <taxon>Mollusca</taxon>
        <taxon>Cephalopoda</taxon>
        <taxon>Coleoidea</taxon>
        <taxon>Octopodiformes</taxon>
        <taxon>Octopoda</taxon>
        <taxon>Incirrata</taxon>
        <taxon>Octopodidae</taxon>
        <taxon>Octopus</taxon>
    </lineage>
</organism>
<dbReference type="PANTHER" id="PTHR14689">
    <property type="entry name" value="PHORBOL-ESTER_DAG-TYPE DOMAIN-CONTAINING PROTEIN"/>
    <property type="match status" value="1"/>
</dbReference>
<dbReference type="RefSeq" id="XP_029642576.1">
    <property type="nucleotide sequence ID" value="XM_029786716.2"/>
</dbReference>
<dbReference type="InterPro" id="IPR025451">
    <property type="entry name" value="DUF4211"/>
</dbReference>
<feature type="region of interest" description="Disordered" evidence="1">
    <location>
        <begin position="209"/>
        <end position="342"/>
    </location>
</feature>
<feature type="compositionally biased region" description="Basic residues" evidence="1">
    <location>
        <begin position="1078"/>
        <end position="1093"/>
    </location>
</feature>
<feature type="compositionally biased region" description="Polar residues" evidence="1">
    <location>
        <begin position="160"/>
        <end position="179"/>
    </location>
</feature>
<feature type="region of interest" description="Disordered" evidence="1">
    <location>
        <begin position="1014"/>
        <end position="1044"/>
    </location>
</feature>
<evidence type="ECO:0000313" key="3">
    <source>
        <dbReference type="Proteomes" id="UP000515154"/>
    </source>
</evidence>
<name>A0A6P7SXL6_9MOLL</name>
<feature type="compositionally biased region" description="Polar residues" evidence="1">
    <location>
        <begin position="237"/>
        <end position="251"/>
    </location>
</feature>
<feature type="region of interest" description="Disordered" evidence="1">
    <location>
        <begin position="123"/>
        <end position="193"/>
    </location>
</feature>
<feature type="domain" description="DUF4211" evidence="2">
    <location>
        <begin position="1468"/>
        <end position="1580"/>
    </location>
</feature>
<feature type="compositionally biased region" description="Acidic residues" evidence="1">
    <location>
        <begin position="1354"/>
        <end position="1364"/>
    </location>
</feature>
<feature type="compositionally biased region" description="Polar residues" evidence="1">
    <location>
        <begin position="378"/>
        <end position="395"/>
    </location>
</feature>
<feature type="compositionally biased region" description="Polar residues" evidence="1">
    <location>
        <begin position="322"/>
        <end position="340"/>
    </location>
</feature>
<feature type="compositionally biased region" description="Polar residues" evidence="1">
    <location>
        <begin position="1296"/>
        <end position="1305"/>
    </location>
</feature>